<proteinExistence type="inferred from homology"/>
<dbReference type="InterPro" id="IPR034102">
    <property type="entry name" value="Sm_D1"/>
</dbReference>
<dbReference type="PANTHER" id="PTHR23338">
    <property type="entry name" value="SMALL NUCLEAR RIBONUCLEOPROTEIN SM"/>
    <property type="match status" value="1"/>
</dbReference>
<dbReference type="GO" id="GO:0000387">
    <property type="term" value="P:spliceosomal snRNP assembly"/>
    <property type="evidence" value="ECO:0007669"/>
    <property type="project" value="UniProtKB-UniRule"/>
</dbReference>
<dbReference type="InterPro" id="IPR001163">
    <property type="entry name" value="Sm_dom_euk/arc"/>
</dbReference>
<dbReference type="InterPro" id="IPR047575">
    <property type="entry name" value="Sm"/>
</dbReference>
<evidence type="ECO:0000256" key="6">
    <source>
        <dbReference type="ARBA" id="ARBA00054531"/>
    </source>
</evidence>
<comment type="caution">
    <text evidence="10">The sequence shown here is derived from an EMBL/GenBank/DDBJ whole genome shotgun (WGS) entry which is preliminary data.</text>
</comment>
<dbReference type="SMART" id="SM00651">
    <property type="entry name" value="Sm"/>
    <property type="match status" value="1"/>
</dbReference>
<dbReference type="GO" id="GO:0003723">
    <property type="term" value="F:RNA binding"/>
    <property type="evidence" value="ECO:0007669"/>
    <property type="project" value="InterPro"/>
</dbReference>
<protein>
    <recommendedName>
        <fullName evidence="7">Small nuclear ribonucleoprotein Sm D1</fullName>
    </recommendedName>
    <alternativeName>
        <fullName evidence="7">snRNP core protein D1</fullName>
    </alternativeName>
</protein>
<dbReference type="FunFam" id="2.30.30.100:FF:000008">
    <property type="entry name" value="Small nuclear ribonucleoprotein Sm D1"/>
    <property type="match status" value="1"/>
</dbReference>
<keyword evidence="3" id="KW-0677">Repeat</keyword>
<keyword evidence="7" id="KW-0508">mRNA splicing</keyword>
<dbReference type="EMBL" id="BTFZ01000011">
    <property type="protein sequence ID" value="GMM36507.1"/>
    <property type="molecule type" value="Genomic_DNA"/>
</dbReference>
<dbReference type="GO" id="GO:0031981">
    <property type="term" value="C:nuclear lumen"/>
    <property type="evidence" value="ECO:0007669"/>
    <property type="project" value="UniProtKB-ARBA"/>
</dbReference>
<comment type="subcellular location">
    <subcellularLocation>
        <location evidence="1 7">Nucleus</location>
    </subcellularLocation>
</comment>
<dbReference type="SUPFAM" id="SSF50182">
    <property type="entry name" value="Sm-like ribonucleoproteins"/>
    <property type="match status" value="1"/>
</dbReference>
<dbReference type="PROSITE" id="PS52002">
    <property type="entry name" value="SM"/>
    <property type="match status" value="1"/>
</dbReference>
<evidence type="ECO:0000256" key="3">
    <source>
        <dbReference type="ARBA" id="ARBA00022737"/>
    </source>
</evidence>
<organism evidence="10 11">
    <name type="scientific">Saccharomycopsis crataegensis</name>
    <dbReference type="NCBI Taxonomy" id="43959"/>
    <lineage>
        <taxon>Eukaryota</taxon>
        <taxon>Fungi</taxon>
        <taxon>Dikarya</taxon>
        <taxon>Ascomycota</taxon>
        <taxon>Saccharomycotina</taxon>
        <taxon>Saccharomycetes</taxon>
        <taxon>Saccharomycopsidaceae</taxon>
        <taxon>Saccharomycopsis</taxon>
    </lineage>
</organism>
<evidence type="ECO:0000259" key="9">
    <source>
        <dbReference type="PROSITE" id="PS52002"/>
    </source>
</evidence>
<dbReference type="CDD" id="cd01724">
    <property type="entry name" value="Sm_D1"/>
    <property type="match status" value="1"/>
</dbReference>
<comment type="function">
    <text evidence="7">Plays a role in pre-mRNA splicing as a core component of the spliceosomal U1, U2, U4 and U5 small nuclear ribonucleoproteins (snRNPs), the building blocks of the spliceosome.</text>
</comment>
<evidence type="ECO:0000313" key="11">
    <source>
        <dbReference type="Proteomes" id="UP001360560"/>
    </source>
</evidence>
<evidence type="ECO:0000256" key="2">
    <source>
        <dbReference type="ARBA" id="ARBA00008146"/>
    </source>
</evidence>
<evidence type="ECO:0000256" key="8">
    <source>
        <dbReference type="SAM" id="MobiDB-lite"/>
    </source>
</evidence>
<evidence type="ECO:0000256" key="7">
    <source>
        <dbReference type="RuleBase" id="RU365054"/>
    </source>
</evidence>
<accession>A0AAV5QNW8</accession>
<dbReference type="Pfam" id="PF01423">
    <property type="entry name" value="LSM"/>
    <property type="match status" value="1"/>
</dbReference>
<dbReference type="Gene3D" id="2.30.30.100">
    <property type="match status" value="1"/>
</dbReference>
<keyword evidence="5 7" id="KW-0687">Ribonucleoprotein</keyword>
<sequence>MKLTRFLMKLSLESVQIELKNGTIISGSVLNVSPSMNVSLKNVKMTIKDRDPQELDFINVRGSNIRLIILPDSLNLDTLLIDETPKMKNSKKKAPAGITRGGSRNMSGRGGRRGGRGF</sequence>
<keyword evidence="4 7" id="KW-0539">Nucleus</keyword>
<feature type="domain" description="Sm" evidence="9">
    <location>
        <begin position="2"/>
        <end position="74"/>
    </location>
</feature>
<evidence type="ECO:0000256" key="4">
    <source>
        <dbReference type="ARBA" id="ARBA00023242"/>
    </source>
</evidence>
<dbReference type="InterPro" id="IPR010920">
    <property type="entry name" value="LSM_dom_sf"/>
</dbReference>
<keyword evidence="7" id="KW-0507">mRNA processing</keyword>
<gene>
    <name evidence="10" type="ORF">DASC09_038320</name>
</gene>
<name>A0AAV5QNW8_9ASCO</name>
<dbReference type="AlphaFoldDB" id="A0AAV5QNW8"/>
<reference evidence="10 11" key="1">
    <citation type="journal article" date="2023" name="Elife">
        <title>Identification of key yeast species and microbe-microbe interactions impacting larval growth of Drosophila in the wild.</title>
        <authorList>
            <person name="Mure A."/>
            <person name="Sugiura Y."/>
            <person name="Maeda R."/>
            <person name="Honda K."/>
            <person name="Sakurai N."/>
            <person name="Takahashi Y."/>
            <person name="Watada M."/>
            <person name="Katoh T."/>
            <person name="Gotoh A."/>
            <person name="Gotoh Y."/>
            <person name="Taniguchi I."/>
            <person name="Nakamura K."/>
            <person name="Hayashi T."/>
            <person name="Katayama T."/>
            <person name="Uemura T."/>
            <person name="Hattori Y."/>
        </authorList>
    </citation>
    <scope>NUCLEOTIDE SEQUENCE [LARGE SCALE GENOMIC DNA]</scope>
    <source>
        <strain evidence="10 11">SC-9</strain>
    </source>
</reference>
<dbReference type="GO" id="GO:0010468">
    <property type="term" value="P:regulation of gene expression"/>
    <property type="evidence" value="ECO:0007669"/>
    <property type="project" value="UniProtKB-ARBA"/>
</dbReference>
<keyword evidence="11" id="KW-1185">Reference proteome</keyword>
<dbReference type="InterPro" id="IPR027141">
    <property type="entry name" value="LSm4/Sm_D1/D3"/>
</dbReference>
<dbReference type="RefSeq" id="XP_064853503.1">
    <property type="nucleotide sequence ID" value="XM_064997431.1"/>
</dbReference>
<comment type="similarity">
    <text evidence="2 7">Belongs to the snRNP core protein family.</text>
</comment>
<dbReference type="Proteomes" id="UP001360560">
    <property type="component" value="Unassembled WGS sequence"/>
</dbReference>
<comment type="function">
    <text evidence="6">Involved in splicing regulation. Facilitates post-transcriptional gene silencing (PTGS) by limiting the degradation of transgene aberrant RNAs by the RNA quality control (RQC) machinery, thus favoring their entry into cytoplasmic siRNA bodies where they can trigger PTGS. Does not participate in the production of small RNAs.</text>
</comment>
<feature type="region of interest" description="Disordered" evidence="8">
    <location>
        <begin position="87"/>
        <end position="118"/>
    </location>
</feature>
<dbReference type="GeneID" id="90074482"/>
<dbReference type="GO" id="GO:0097525">
    <property type="term" value="C:spliceosomal snRNP complex"/>
    <property type="evidence" value="ECO:0007669"/>
    <property type="project" value="UniProtKB-ARBA"/>
</dbReference>
<evidence type="ECO:0000256" key="1">
    <source>
        <dbReference type="ARBA" id="ARBA00004123"/>
    </source>
</evidence>
<evidence type="ECO:0000256" key="5">
    <source>
        <dbReference type="ARBA" id="ARBA00023274"/>
    </source>
</evidence>
<evidence type="ECO:0000313" key="10">
    <source>
        <dbReference type="EMBL" id="GMM36507.1"/>
    </source>
</evidence>